<protein>
    <recommendedName>
        <fullName evidence="1">PsbP C-terminal domain-containing protein</fullName>
    </recommendedName>
</protein>
<feature type="domain" description="PsbP C-terminal" evidence="1">
    <location>
        <begin position="55"/>
        <end position="201"/>
    </location>
</feature>
<keyword evidence="3" id="KW-1185">Reference proteome</keyword>
<dbReference type="EMBL" id="LR746269">
    <property type="protein sequence ID" value="CAA7398152.1"/>
    <property type="molecule type" value="Genomic_DNA"/>
</dbReference>
<sequence length="205" mass="22840">MAATSCWVSGIPNKLLPPNPNPSPRSSAALVAVVKGNSREAAPSAKATAEVPDRYKAFVDPIDGYSYIYPSDWRDFEFTGCDSAFKDRNVALQHVRVSFVPTEKKDVNDLGQIEEVVPSLVKTVYAAPTQTPTILDMQERNIDGKNYWTFEYVLQSPTFGRTAFATIAIGNGRYYTLVVGANERRWTRVRNQLRAVADSFRLVDI</sequence>
<proteinExistence type="predicted"/>
<dbReference type="SUPFAM" id="SSF55724">
    <property type="entry name" value="Mog1p/PsbP-like"/>
    <property type="match status" value="1"/>
</dbReference>
<dbReference type="GO" id="GO:0005509">
    <property type="term" value="F:calcium ion binding"/>
    <property type="evidence" value="ECO:0007669"/>
    <property type="project" value="InterPro"/>
</dbReference>
<dbReference type="PANTHER" id="PTHR31407">
    <property type="match status" value="1"/>
</dbReference>
<dbReference type="GO" id="GO:0015979">
    <property type="term" value="P:photosynthesis"/>
    <property type="evidence" value="ECO:0007669"/>
    <property type="project" value="InterPro"/>
</dbReference>
<dbReference type="InterPro" id="IPR002683">
    <property type="entry name" value="PsbP_C"/>
</dbReference>
<evidence type="ECO:0000313" key="3">
    <source>
        <dbReference type="Proteomes" id="UP000663760"/>
    </source>
</evidence>
<dbReference type="Gene3D" id="3.40.1000.10">
    <property type="entry name" value="Mog1/PsbP, alpha/beta/alpha sandwich"/>
    <property type="match status" value="1"/>
</dbReference>
<name>A0A7I8KL19_SPIIN</name>
<dbReference type="PANTHER" id="PTHR31407:SF10">
    <property type="entry name" value="PHOTOSYNTHETIC NDH SUBUNIT OF LUMENAL LOCATION 1, CHLOROPLASTIC"/>
    <property type="match status" value="1"/>
</dbReference>
<dbReference type="AlphaFoldDB" id="A0A7I8KL19"/>
<organism evidence="2 3">
    <name type="scientific">Spirodela intermedia</name>
    <name type="common">Intermediate duckweed</name>
    <dbReference type="NCBI Taxonomy" id="51605"/>
    <lineage>
        <taxon>Eukaryota</taxon>
        <taxon>Viridiplantae</taxon>
        <taxon>Streptophyta</taxon>
        <taxon>Embryophyta</taxon>
        <taxon>Tracheophyta</taxon>
        <taxon>Spermatophyta</taxon>
        <taxon>Magnoliopsida</taxon>
        <taxon>Liliopsida</taxon>
        <taxon>Araceae</taxon>
        <taxon>Lemnoideae</taxon>
        <taxon>Spirodela</taxon>
    </lineage>
</organism>
<dbReference type="Pfam" id="PF01789">
    <property type="entry name" value="PsbP"/>
    <property type="match status" value="1"/>
</dbReference>
<evidence type="ECO:0000313" key="2">
    <source>
        <dbReference type="EMBL" id="CAA7398152.1"/>
    </source>
</evidence>
<gene>
    <name evidence="2" type="ORF">SI8410_06008817</name>
</gene>
<dbReference type="Proteomes" id="UP000663760">
    <property type="component" value="Chromosome 6"/>
</dbReference>
<accession>A0A7I8KL19</accession>
<dbReference type="OrthoDB" id="1575572at2759"/>
<dbReference type="GO" id="GO:0009654">
    <property type="term" value="C:photosystem II oxygen evolving complex"/>
    <property type="evidence" value="ECO:0007669"/>
    <property type="project" value="InterPro"/>
</dbReference>
<dbReference type="InterPro" id="IPR016123">
    <property type="entry name" value="Mog1/PsbP_a/b/a-sand"/>
</dbReference>
<dbReference type="GO" id="GO:0019898">
    <property type="term" value="C:extrinsic component of membrane"/>
    <property type="evidence" value="ECO:0007669"/>
    <property type="project" value="InterPro"/>
</dbReference>
<reference evidence="2" key="1">
    <citation type="submission" date="2020-02" db="EMBL/GenBank/DDBJ databases">
        <authorList>
            <person name="Scholz U."/>
            <person name="Mascher M."/>
            <person name="Fiebig A."/>
        </authorList>
    </citation>
    <scope>NUCLEOTIDE SEQUENCE</scope>
</reference>
<dbReference type="NCBIfam" id="NF040946">
    <property type="entry name" value="PSII_PsbP"/>
    <property type="match status" value="1"/>
</dbReference>
<evidence type="ECO:0000259" key="1">
    <source>
        <dbReference type="Pfam" id="PF01789"/>
    </source>
</evidence>